<evidence type="ECO:0000256" key="8">
    <source>
        <dbReference type="PROSITE-ProRule" id="PRU10141"/>
    </source>
</evidence>
<accession>A3B9B2</accession>
<feature type="chain" id="PRO_5002651462" description="Protein kinase domain-containing protein" evidence="10">
    <location>
        <begin position="20"/>
        <end position="719"/>
    </location>
</feature>
<keyword evidence="7" id="KW-0472">Membrane</keyword>
<evidence type="ECO:0000259" key="11">
    <source>
        <dbReference type="PROSITE" id="PS50011"/>
    </source>
</evidence>
<evidence type="ECO:0000256" key="4">
    <source>
        <dbReference type="ARBA" id="ARBA00022692"/>
    </source>
</evidence>
<dbReference type="Pfam" id="PF00069">
    <property type="entry name" value="Pkinase"/>
    <property type="match status" value="1"/>
</dbReference>
<feature type="domain" description="Protein kinase" evidence="11">
    <location>
        <begin position="365"/>
        <end position="640"/>
    </location>
</feature>
<keyword evidence="8" id="KW-0067">ATP-binding</keyword>
<keyword evidence="2" id="KW-1003">Cell membrane</keyword>
<dbReference type="Pfam" id="PF13855">
    <property type="entry name" value="LRR_8"/>
    <property type="match status" value="1"/>
</dbReference>
<keyword evidence="8" id="KW-0547">Nucleotide-binding</keyword>
<dbReference type="Gene3D" id="3.80.10.10">
    <property type="entry name" value="Ribonuclease Inhibitor"/>
    <property type="match status" value="1"/>
</dbReference>
<evidence type="ECO:0000256" key="3">
    <source>
        <dbReference type="ARBA" id="ARBA00022614"/>
    </source>
</evidence>
<evidence type="ECO:0000256" key="2">
    <source>
        <dbReference type="ARBA" id="ARBA00022475"/>
    </source>
</evidence>
<dbReference type="GO" id="GO:0004672">
    <property type="term" value="F:protein kinase activity"/>
    <property type="evidence" value="ECO:0007669"/>
    <property type="project" value="InterPro"/>
</dbReference>
<dbReference type="SUPFAM" id="SSF52058">
    <property type="entry name" value="L domain-like"/>
    <property type="match status" value="1"/>
</dbReference>
<dbReference type="InterPro" id="IPR000719">
    <property type="entry name" value="Prot_kinase_dom"/>
</dbReference>
<reference evidence="12" key="1">
    <citation type="journal article" date="2005" name="PLoS Biol.">
        <title>The genomes of Oryza sativa: a history of duplications.</title>
        <authorList>
            <person name="Yu J."/>
            <person name="Wang J."/>
            <person name="Lin W."/>
            <person name="Li S."/>
            <person name="Li H."/>
            <person name="Zhou J."/>
            <person name="Ni P."/>
            <person name="Dong W."/>
            <person name="Hu S."/>
            <person name="Zeng C."/>
            <person name="Zhang J."/>
            <person name="Zhang Y."/>
            <person name="Li R."/>
            <person name="Xu Z."/>
            <person name="Li S."/>
            <person name="Li X."/>
            <person name="Zheng H."/>
            <person name="Cong L."/>
            <person name="Lin L."/>
            <person name="Yin J."/>
            <person name="Geng J."/>
            <person name="Li G."/>
            <person name="Shi J."/>
            <person name="Liu J."/>
            <person name="Lv H."/>
            <person name="Li J."/>
            <person name="Wang J."/>
            <person name="Deng Y."/>
            <person name="Ran L."/>
            <person name="Shi X."/>
            <person name="Wang X."/>
            <person name="Wu Q."/>
            <person name="Li C."/>
            <person name="Ren X."/>
            <person name="Wang J."/>
            <person name="Wang X."/>
            <person name="Li D."/>
            <person name="Liu D."/>
            <person name="Zhang X."/>
            <person name="Ji Z."/>
            <person name="Zhao W."/>
            <person name="Sun Y."/>
            <person name="Zhang Z."/>
            <person name="Bao J."/>
            <person name="Han Y."/>
            <person name="Dong L."/>
            <person name="Ji J."/>
            <person name="Chen P."/>
            <person name="Wu S."/>
            <person name="Liu J."/>
            <person name="Xiao Y."/>
            <person name="Bu D."/>
            <person name="Tan J."/>
            <person name="Yang L."/>
            <person name="Ye C."/>
            <person name="Zhang J."/>
            <person name="Xu J."/>
            <person name="Zhou Y."/>
            <person name="Yu Y."/>
            <person name="Zhang B."/>
            <person name="Zhuang S."/>
            <person name="Wei H."/>
            <person name="Liu B."/>
            <person name="Lei M."/>
            <person name="Yu H."/>
            <person name="Li Y."/>
            <person name="Xu H."/>
            <person name="Wei S."/>
            <person name="He X."/>
            <person name="Fang L."/>
            <person name="Zhang Z."/>
            <person name="Zhang Y."/>
            <person name="Huang X."/>
            <person name="Su Z."/>
            <person name="Tong W."/>
            <person name="Li J."/>
            <person name="Tong Z."/>
            <person name="Li S."/>
            <person name="Ye J."/>
            <person name="Wang L."/>
            <person name="Fang L."/>
            <person name="Lei T."/>
            <person name="Chen C."/>
            <person name="Chen H."/>
            <person name="Xu Z."/>
            <person name="Li H."/>
            <person name="Huang H."/>
            <person name="Zhang F."/>
            <person name="Xu H."/>
            <person name="Li N."/>
            <person name="Zhao C."/>
            <person name="Li S."/>
            <person name="Dong L."/>
            <person name="Huang Y."/>
            <person name="Li L."/>
            <person name="Xi Y."/>
            <person name="Qi Q."/>
            <person name="Li W."/>
            <person name="Zhang B."/>
            <person name="Hu W."/>
            <person name="Zhang Y."/>
            <person name="Tian X."/>
            <person name="Jiao Y."/>
            <person name="Liang X."/>
            <person name="Jin J."/>
            <person name="Gao L."/>
            <person name="Zheng W."/>
            <person name="Hao B."/>
            <person name="Liu S."/>
            <person name="Wang W."/>
            <person name="Yuan L."/>
            <person name="Cao M."/>
            <person name="McDermott J."/>
            <person name="Samudrala R."/>
            <person name="Wang J."/>
            <person name="Wong G.K."/>
            <person name="Yang H."/>
        </authorList>
    </citation>
    <scope>NUCLEOTIDE SEQUENCE [LARGE SCALE GENOMIC DNA]</scope>
</reference>
<dbReference type="GO" id="GO:0005524">
    <property type="term" value="F:ATP binding"/>
    <property type="evidence" value="ECO:0007669"/>
    <property type="project" value="UniProtKB-UniRule"/>
</dbReference>
<feature type="binding site" evidence="8">
    <location>
        <position position="393"/>
    </location>
    <ligand>
        <name>ATP</name>
        <dbReference type="ChEBI" id="CHEBI:30616"/>
    </ligand>
</feature>
<evidence type="ECO:0000256" key="1">
    <source>
        <dbReference type="ARBA" id="ARBA00004162"/>
    </source>
</evidence>
<dbReference type="InterPro" id="IPR001611">
    <property type="entry name" value="Leu-rich_rpt"/>
</dbReference>
<keyword evidence="3" id="KW-0433">Leucine-rich repeat</keyword>
<dbReference type="EMBL" id="CM000143">
    <property type="protein sequence ID" value="EAZ36151.1"/>
    <property type="molecule type" value="Genomic_DNA"/>
</dbReference>
<dbReference type="AlphaFoldDB" id="A3B9B2"/>
<comment type="subcellular location">
    <subcellularLocation>
        <location evidence="1">Cell membrane</location>
        <topology evidence="1">Single-pass membrane protein</topology>
    </subcellularLocation>
</comment>
<evidence type="ECO:0000313" key="12">
    <source>
        <dbReference type="EMBL" id="EAZ36151.1"/>
    </source>
</evidence>
<dbReference type="PROSITE" id="PS50011">
    <property type="entry name" value="PROTEIN_KINASE_DOM"/>
    <property type="match status" value="1"/>
</dbReference>
<dbReference type="SUPFAM" id="SSF56112">
    <property type="entry name" value="Protein kinase-like (PK-like)"/>
    <property type="match status" value="1"/>
</dbReference>
<evidence type="ECO:0000256" key="6">
    <source>
        <dbReference type="ARBA" id="ARBA00022989"/>
    </source>
</evidence>
<feature type="signal peptide" evidence="10">
    <location>
        <begin position="1"/>
        <end position="19"/>
    </location>
</feature>
<dbReference type="Gene3D" id="3.30.200.20">
    <property type="entry name" value="Phosphorylase Kinase, domain 1"/>
    <property type="match status" value="1"/>
</dbReference>
<dbReference type="InterPro" id="IPR013210">
    <property type="entry name" value="LRR_N_plant-typ"/>
</dbReference>
<feature type="region of interest" description="Disordered" evidence="9">
    <location>
        <begin position="681"/>
        <end position="719"/>
    </location>
</feature>
<dbReference type="InterPro" id="IPR011009">
    <property type="entry name" value="Kinase-like_dom_sf"/>
</dbReference>
<name>A3B9B2_ORYSJ</name>
<dbReference type="InterPro" id="IPR046959">
    <property type="entry name" value="PRK1-6/SRF4-like"/>
</dbReference>
<evidence type="ECO:0000256" key="7">
    <source>
        <dbReference type="ARBA" id="ARBA00023136"/>
    </source>
</evidence>
<reference evidence="12" key="2">
    <citation type="submission" date="2008-12" db="EMBL/GenBank/DDBJ databases">
        <title>Improved gene annotation of the rice (Oryza sativa) genomes.</title>
        <authorList>
            <person name="Wang J."/>
            <person name="Li R."/>
            <person name="Fan W."/>
            <person name="Huang Q."/>
            <person name="Zhang J."/>
            <person name="Zhou Y."/>
            <person name="Hu Y."/>
            <person name="Zi S."/>
            <person name="Li J."/>
            <person name="Ni P."/>
            <person name="Zheng H."/>
            <person name="Zhang Y."/>
            <person name="Zhao M."/>
            <person name="Hao Q."/>
            <person name="McDermott J."/>
            <person name="Samudrala R."/>
            <person name="Kristiansen K."/>
            <person name="Wong G.K.-S."/>
        </authorList>
    </citation>
    <scope>NUCLEOTIDE SEQUENCE</scope>
</reference>
<proteinExistence type="predicted"/>
<dbReference type="PANTHER" id="PTHR48007:SF38">
    <property type="entry name" value="LEUCINE-RICH REPEAT PROTEIN KINASE FAMILY PROTEIN"/>
    <property type="match status" value="1"/>
</dbReference>
<evidence type="ECO:0000256" key="5">
    <source>
        <dbReference type="ARBA" id="ARBA00022737"/>
    </source>
</evidence>
<dbReference type="PANTHER" id="PTHR48007">
    <property type="entry name" value="LEUCINE-RICH REPEAT RECEPTOR-LIKE PROTEIN KINASE PXC1"/>
    <property type="match status" value="1"/>
</dbReference>
<evidence type="ECO:0000256" key="9">
    <source>
        <dbReference type="SAM" id="MobiDB-lite"/>
    </source>
</evidence>
<gene>
    <name evidence="12" type="ORF">OsJ_20461</name>
</gene>
<keyword evidence="4" id="KW-0812">Transmembrane</keyword>
<keyword evidence="5" id="KW-0677">Repeat</keyword>
<keyword evidence="6" id="KW-1133">Transmembrane helix</keyword>
<dbReference type="Pfam" id="PF08263">
    <property type="entry name" value="LRRNT_2"/>
    <property type="match status" value="1"/>
</dbReference>
<dbReference type="InterPro" id="IPR017441">
    <property type="entry name" value="Protein_kinase_ATP_BS"/>
</dbReference>
<sequence>MAQPLLLLLLAAAAAAAVAVVAVAQTNMADAEALMQLKKSFTNSSSLSSWLITNTDGDKSPCAPGSHEWHGVVCSRGKVTGLRLNGLRLGGTVDVGALVGFHNLRSVSFAGNNFSGPLPAVDRLTSIKSMFFSDNQFTGVLPDDFFSKLSHLKKLWLDHNELSGAIPASIAQATSLLELHLAHNAFSGELPPLPPPALKVFDISWNDLEGVVPEAFRKFDAGRFGGNQYLCYVPTSDRPCKRVQAAAASSSKRSPMAFVTLLVSVVVVALVLCLCCNRSSRVHDFDPAHRGGDGLDERPPVYMVKQFSTTGKRSASWLGKRTGSSLRGHRRAASAAKADELGGGAGDLVIVNNCKGVFGLTDLMKAAAEVIGSGGHGSAYKAVMANGVAVVVKRARDMNRATKDAFEAEMKRLGAMSHANLLPPLAYHYRRDEKLLVYEYIPKGSLLYVLHGDRGMDYAGLDWPTRLKVAVGVARGTAFLHGELAGHEVPHGNLKSANILLAPDFEPLLVDFGYSGLINHMQSPNSMIARRAPECAAGHPVGAKADVYCLGIVLLELLTGKFPSLYLQNAKGGTDLVMWATSAIADGYERDLFDKAITSAWKFALPDMARLMRVAVDCVETDADKRPDMKVAAARVEEVVAAAMATVRERHQGARWREQQKLVARPGNQWDSSTCTSQDFVGSRQARADGQPVALRPPAAGMEHGLVHSESVLDRASGN</sequence>
<dbReference type="Proteomes" id="UP000007752">
    <property type="component" value="Chromosome 6"/>
</dbReference>
<dbReference type="Gene3D" id="1.10.510.10">
    <property type="entry name" value="Transferase(Phosphotransferase) domain 1"/>
    <property type="match status" value="1"/>
</dbReference>
<dbReference type="PROSITE" id="PS00107">
    <property type="entry name" value="PROTEIN_KINASE_ATP"/>
    <property type="match status" value="1"/>
</dbReference>
<organism evidence="12">
    <name type="scientific">Oryza sativa subsp. japonica</name>
    <name type="common">Rice</name>
    <dbReference type="NCBI Taxonomy" id="39947"/>
    <lineage>
        <taxon>Eukaryota</taxon>
        <taxon>Viridiplantae</taxon>
        <taxon>Streptophyta</taxon>
        <taxon>Embryophyta</taxon>
        <taxon>Tracheophyta</taxon>
        <taxon>Spermatophyta</taxon>
        <taxon>Magnoliopsida</taxon>
        <taxon>Liliopsida</taxon>
        <taxon>Poales</taxon>
        <taxon>Poaceae</taxon>
        <taxon>BOP clade</taxon>
        <taxon>Oryzoideae</taxon>
        <taxon>Oryzeae</taxon>
        <taxon>Oryzinae</taxon>
        <taxon>Oryza</taxon>
        <taxon>Oryza sativa</taxon>
    </lineage>
</organism>
<protein>
    <recommendedName>
        <fullName evidence="11">Protein kinase domain-containing protein</fullName>
    </recommendedName>
</protein>
<dbReference type="GO" id="GO:0005886">
    <property type="term" value="C:plasma membrane"/>
    <property type="evidence" value="ECO:0007669"/>
    <property type="project" value="UniProtKB-SubCell"/>
</dbReference>
<keyword evidence="10" id="KW-0732">Signal</keyword>
<dbReference type="InterPro" id="IPR032675">
    <property type="entry name" value="LRR_dom_sf"/>
</dbReference>
<evidence type="ECO:0000256" key="10">
    <source>
        <dbReference type="SAM" id="SignalP"/>
    </source>
</evidence>